<dbReference type="EMBL" id="AJYA01000015">
    <property type="protein sequence ID" value="EIM77281.1"/>
    <property type="molecule type" value="Genomic_DNA"/>
</dbReference>
<dbReference type="Proteomes" id="UP000005551">
    <property type="component" value="Unassembled WGS sequence"/>
</dbReference>
<gene>
    <name evidence="3" type="ORF">A3SI_06839</name>
</gene>
<evidence type="ECO:0000313" key="3">
    <source>
        <dbReference type="EMBL" id="EIM77281.1"/>
    </source>
</evidence>
<dbReference type="Pfam" id="PF02563">
    <property type="entry name" value="Poly_export"/>
    <property type="match status" value="1"/>
</dbReference>
<dbReference type="AlphaFoldDB" id="I5C629"/>
<organism evidence="3 4">
    <name type="scientific">Nitritalea halalkaliphila LW7</name>
    <dbReference type="NCBI Taxonomy" id="1189621"/>
    <lineage>
        <taxon>Bacteria</taxon>
        <taxon>Pseudomonadati</taxon>
        <taxon>Bacteroidota</taxon>
        <taxon>Cytophagia</taxon>
        <taxon>Cytophagales</taxon>
        <taxon>Cyclobacteriaceae</taxon>
        <taxon>Nitritalea</taxon>
    </lineage>
</organism>
<dbReference type="Gene3D" id="3.30.1950.10">
    <property type="entry name" value="wza like domain"/>
    <property type="match status" value="1"/>
</dbReference>
<keyword evidence="4" id="KW-1185">Reference proteome</keyword>
<dbReference type="RefSeq" id="WP_009054210.1">
    <property type="nucleotide sequence ID" value="NZ_AJYA01000015.1"/>
</dbReference>
<dbReference type="InterPro" id="IPR049712">
    <property type="entry name" value="Poly_export"/>
</dbReference>
<sequence length="244" mass="27255">MQDLGDARPVATEGPMAVNKEEMYKLQYNDVVDIQIQTTSEELNAIFGISVQQGQMAMAGVQGANNGGDIFFMQGYTLDEEGNVDLPLIGAVNLLSLTVQEAKHKIEELMLAYIRKDDLYVRVRLGGIRFATLGEFVFNGNHTIMANRVNIFQAIAHAGDMTPVAKRHEIVLVRQYPEGTKSFRINLNDKRIVESEFFFLRPNDMLYAEPLRVRELGAGVNFVQTLQFTVSILTAALLIINTVN</sequence>
<proteinExistence type="predicted"/>
<evidence type="ECO:0000259" key="2">
    <source>
        <dbReference type="Pfam" id="PF02563"/>
    </source>
</evidence>
<evidence type="ECO:0000256" key="1">
    <source>
        <dbReference type="ARBA" id="ARBA00022729"/>
    </source>
</evidence>
<feature type="domain" description="Polysaccharide export protein N-terminal" evidence="2">
    <location>
        <begin position="20"/>
        <end position="123"/>
    </location>
</feature>
<dbReference type="PANTHER" id="PTHR33619:SF3">
    <property type="entry name" value="POLYSACCHARIDE EXPORT PROTEIN GFCE-RELATED"/>
    <property type="match status" value="1"/>
</dbReference>
<dbReference type="GO" id="GO:0015159">
    <property type="term" value="F:polysaccharide transmembrane transporter activity"/>
    <property type="evidence" value="ECO:0007669"/>
    <property type="project" value="InterPro"/>
</dbReference>
<name>I5C629_9BACT</name>
<dbReference type="STRING" id="1189621.A3SI_06839"/>
<protein>
    <submittedName>
        <fullName evidence="3">Polysaccharide export protein</fullName>
    </submittedName>
</protein>
<reference evidence="3 4" key="1">
    <citation type="submission" date="2012-05" db="EMBL/GenBank/DDBJ databases">
        <title>Genome sequence of Nitritalea halalkaliphila LW7.</title>
        <authorList>
            <person name="Jangir P.K."/>
            <person name="Singh A."/>
            <person name="Shivaji S."/>
            <person name="Sharma R."/>
        </authorList>
    </citation>
    <scope>NUCLEOTIDE SEQUENCE [LARGE SCALE GENOMIC DNA]</scope>
    <source>
        <strain evidence="3 4">LW7</strain>
    </source>
</reference>
<evidence type="ECO:0000313" key="4">
    <source>
        <dbReference type="Proteomes" id="UP000005551"/>
    </source>
</evidence>
<comment type="caution">
    <text evidence="3">The sequence shown here is derived from an EMBL/GenBank/DDBJ whole genome shotgun (WGS) entry which is preliminary data.</text>
</comment>
<keyword evidence="1" id="KW-0732">Signal</keyword>
<accession>I5C629</accession>
<dbReference type="InterPro" id="IPR003715">
    <property type="entry name" value="Poly_export_N"/>
</dbReference>
<dbReference type="Gene3D" id="3.10.560.10">
    <property type="entry name" value="Outer membrane lipoprotein wza domain like"/>
    <property type="match status" value="1"/>
</dbReference>
<dbReference type="PANTHER" id="PTHR33619">
    <property type="entry name" value="POLYSACCHARIDE EXPORT PROTEIN GFCE-RELATED"/>
    <property type="match status" value="1"/>
</dbReference>